<dbReference type="OrthoDB" id="1161417at2"/>
<organism evidence="2 3">
    <name type="scientific">Maribacter luteus</name>
    <dbReference type="NCBI Taxonomy" id="2594478"/>
    <lineage>
        <taxon>Bacteria</taxon>
        <taxon>Pseudomonadati</taxon>
        <taxon>Bacteroidota</taxon>
        <taxon>Flavobacteriia</taxon>
        <taxon>Flavobacteriales</taxon>
        <taxon>Flavobacteriaceae</taxon>
        <taxon>Maribacter</taxon>
    </lineage>
</organism>
<dbReference type="Proteomes" id="UP000443153">
    <property type="component" value="Unassembled WGS sequence"/>
</dbReference>
<keyword evidence="1" id="KW-0472">Membrane</keyword>
<reference evidence="2 3" key="1">
    <citation type="submission" date="2019-11" db="EMBL/GenBank/DDBJ databases">
        <title>Maribacter lutea sp. nov., a marine bacterium isolated from intertidal sand.</title>
        <authorList>
            <person name="Liu A."/>
        </authorList>
    </citation>
    <scope>NUCLEOTIDE SEQUENCE [LARGE SCALE GENOMIC DNA]</scope>
    <source>
        <strain evidence="2 3">RZ05</strain>
    </source>
</reference>
<protein>
    <submittedName>
        <fullName evidence="2">Uncharacterized protein</fullName>
    </submittedName>
</protein>
<name>A0A6I2MKI3_9FLAO</name>
<evidence type="ECO:0000256" key="1">
    <source>
        <dbReference type="SAM" id="Phobius"/>
    </source>
</evidence>
<sequence length="158" mass="18175">MIRSLFFKQKKPQTIVVLGIVTLLLGLFMSFDDIGTLSQSFALMFISMVLLGYSISFEIRQDFKNYKHYRLLGFTIFKSKLKISFPDYLIVFSARHKQGTEWGSVAALGKQRSGDDFVVRFFKGVSHFTLFRTNSYQLAKDRAMELSEFLGVEIKGKI</sequence>
<feature type="transmembrane region" description="Helical" evidence="1">
    <location>
        <begin position="37"/>
        <end position="57"/>
    </location>
</feature>
<gene>
    <name evidence="2" type="ORF">GJ691_09120</name>
</gene>
<proteinExistence type="predicted"/>
<accession>A0A6I2MKI3</accession>
<keyword evidence="1" id="KW-1133">Transmembrane helix</keyword>
<comment type="caution">
    <text evidence="2">The sequence shown here is derived from an EMBL/GenBank/DDBJ whole genome shotgun (WGS) entry which is preliminary data.</text>
</comment>
<evidence type="ECO:0000313" key="3">
    <source>
        <dbReference type="Proteomes" id="UP000443153"/>
    </source>
</evidence>
<evidence type="ECO:0000313" key="2">
    <source>
        <dbReference type="EMBL" id="MRX64331.1"/>
    </source>
</evidence>
<keyword evidence="1" id="KW-0812">Transmembrane</keyword>
<keyword evidence="3" id="KW-1185">Reference proteome</keyword>
<dbReference type="RefSeq" id="WP_154366082.1">
    <property type="nucleotide sequence ID" value="NZ_WKJH01000005.1"/>
</dbReference>
<feature type="transmembrane region" description="Helical" evidence="1">
    <location>
        <begin position="12"/>
        <end position="31"/>
    </location>
</feature>
<dbReference type="AlphaFoldDB" id="A0A6I2MKI3"/>
<dbReference type="EMBL" id="WKJH01000005">
    <property type="protein sequence ID" value="MRX64331.1"/>
    <property type="molecule type" value="Genomic_DNA"/>
</dbReference>